<dbReference type="AlphaFoldDB" id="A0A1I0E7R8"/>
<evidence type="ECO:0000313" key="1">
    <source>
        <dbReference type="EMBL" id="SET40331.1"/>
    </source>
</evidence>
<dbReference type="Proteomes" id="UP000199308">
    <property type="component" value="Unassembled WGS sequence"/>
</dbReference>
<evidence type="ECO:0000313" key="2">
    <source>
        <dbReference type="Proteomes" id="UP000199308"/>
    </source>
</evidence>
<accession>A0A1I0E7R8</accession>
<keyword evidence="2" id="KW-1185">Reference proteome</keyword>
<dbReference type="RefSeq" id="WP_093329304.1">
    <property type="nucleotide sequence ID" value="NZ_AP027363.1"/>
</dbReference>
<reference evidence="1 2" key="1">
    <citation type="submission" date="2016-10" db="EMBL/GenBank/DDBJ databases">
        <authorList>
            <person name="de Groot N.N."/>
        </authorList>
    </citation>
    <scope>NUCLEOTIDE SEQUENCE [LARGE SCALE GENOMIC DNA]</scope>
    <source>
        <strain evidence="1 2">DSM 19706</strain>
    </source>
</reference>
<protein>
    <submittedName>
        <fullName evidence="1">Uncharacterized protein</fullName>
    </submittedName>
</protein>
<proteinExistence type="predicted"/>
<organism evidence="1 2">
    <name type="scientific">Thalassotalea agarivorans</name>
    <name type="common">Thalassomonas agarivorans</name>
    <dbReference type="NCBI Taxonomy" id="349064"/>
    <lineage>
        <taxon>Bacteria</taxon>
        <taxon>Pseudomonadati</taxon>
        <taxon>Pseudomonadota</taxon>
        <taxon>Gammaproteobacteria</taxon>
        <taxon>Alteromonadales</taxon>
        <taxon>Colwelliaceae</taxon>
        <taxon>Thalassotalea</taxon>
    </lineage>
</organism>
<name>A0A1I0E7R8_THASX</name>
<sequence length="170" mass="19479">MKSGFLFVCRHPSDPLLIKVGYTTGTIKKALERINTNASKEAGQIVKDTGKDWKVSKKIKVDDPSYAKSAFWDASSQHALRGNFDVSRMADEEVDMCLNEAQKARRKVETKPKRDKNWMLQQLEGTGIKLIGNYRGLITRVEFEYPDGERFVEVPARLVQMLNRLREETE</sequence>
<dbReference type="EMBL" id="FOHK01000007">
    <property type="protein sequence ID" value="SET40331.1"/>
    <property type="molecule type" value="Genomic_DNA"/>
</dbReference>
<gene>
    <name evidence="1" type="ORF">SAMN05660429_01737</name>
</gene>